<comment type="caution">
    <text evidence="3">The sequence shown here is derived from an EMBL/GenBank/DDBJ whole genome shotgun (WGS) entry which is preliminary data.</text>
</comment>
<sequence length="236" mass="23461">MPQINLEIPIFSPSSASSALSHGATRLELNAPGSYPAGGLTPPLSALASLLSSSSSSRSLPIDAMLASIRHFKASGLLDPSRGDGFVFGILRPSSSSSSAAVVLDSDANARLVTEAKPFGCTFTAPSTPSSPDHIDALLACGFDAVLTSGGPGNASDNLARLGDLIRAAAGRLDVLIGGGVRASGAAALLEAAGAANRVWLHSSCIGAGETDEVDAGEVAALVEVIGEAVLGSKQG</sequence>
<dbReference type="Pfam" id="PF03932">
    <property type="entry name" value="CutC"/>
    <property type="match status" value="1"/>
</dbReference>
<dbReference type="EMBL" id="CALLCH030000001">
    <property type="protein sequence ID" value="CAI4211311.1"/>
    <property type="molecule type" value="Genomic_DNA"/>
</dbReference>
<reference evidence="3" key="1">
    <citation type="submission" date="2022-11" db="EMBL/GenBank/DDBJ databases">
        <authorList>
            <person name="Scott C."/>
            <person name="Bruce N."/>
        </authorList>
    </citation>
    <scope>NUCLEOTIDE SEQUENCE</scope>
</reference>
<protein>
    <recommendedName>
        <fullName evidence="2">Copper homeostasis protein cutC homolog</fullName>
    </recommendedName>
</protein>
<dbReference type="Gene3D" id="3.20.20.380">
    <property type="entry name" value="Copper homeostasis (CutC) domain"/>
    <property type="match status" value="1"/>
</dbReference>
<proteinExistence type="inferred from homology"/>
<evidence type="ECO:0000256" key="1">
    <source>
        <dbReference type="ARBA" id="ARBA00007768"/>
    </source>
</evidence>
<dbReference type="AlphaFoldDB" id="A0A9P1M5S3"/>
<gene>
    <name evidence="3" type="ORF">PPNO1_LOCUS1107</name>
</gene>
<organism evidence="3 4">
    <name type="scientific">Parascedosporium putredinis</name>
    <dbReference type="NCBI Taxonomy" id="1442378"/>
    <lineage>
        <taxon>Eukaryota</taxon>
        <taxon>Fungi</taxon>
        <taxon>Dikarya</taxon>
        <taxon>Ascomycota</taxon>
        <taxon>Pezizomycotina</taxon>
        <taxon>Sordariomycetes</taxon>
        <taxon>Hypocreomycetidae</taxon>
        <taxon>Microascales</taxon>
        <taxon>Microascaceae</taxon>
        <taxon>Parascedosporium</taxon>
    </lineage>
</organism>
<dbReference type="InterPro" id="IPR005627">
    <property type="entry name" value="CutC-like"/>
</dbReference>
<keyword evidence="4" id="KW-1185">Reference proteome</keyword>
<dbReference type="GO" id="GO:0005507">
    <property type="term" value="F:copper ion binding"/>
    <property type="evidence" value="ECO:0007669"/>
    <property type="project" value="TreeGrafter"/>
</dbReference>
<dbReference type="OrthoDB" id="7392499at2759"/>
<accession>A0A9P1M5S3</accession>
<name>A0A9P1M5S3_9PEZI</name>
<dbReference type="InterPro" id="IPR036822">
    <property type="entry name" value="CutC-like_dom_sf"/>
</dbReference>
<dbReference type="PANTHER" id="PTHR12598:SF0">
    <property type="entry name" value="COPPER HOMEOSTASIS PROTEIN CUTC HOMOLOG"/>
    <property type="match status" value="1"/>
</dbReference>
<evidence type="ECO:0000256" key="2">
    <source>
        <dbReference type="ARBA" id="ARBA00019014"/>
    </source>
</evidence>
<dbReference type="SUPFAM" id="SSF110395">
    <property type="entry name" value="CutC-like"/>
    <property type="match status" value="1"/>
</dbReference>
<evidence type="ECO:0000313" key="4">
    <source>
        <dbReference type="Proteomes" id="UP000838763"/>
    </source>
</evidence>
<comment type="similarity">
    <text evidence="1">Belongs to the CutC family.</text>
</comment>
<dbReference type="Proteomes" id="UP000838763">
    <property type="component" value="Unassembled WGS sequence"/>
</dbReference>
<dbReference type="PANTHER" id="PTHR12598">
    <property type="entry name" value="COPPER HOMEOSTASIS PROTEIN CUTC"/>
    <property type="match status" value="1"/>
</dbReference>
<evidence type="ECO:0000313" key="3">
    <source>
        <dbReference type="EMBL" id="CAI4211311.1"/>
    </source>
</evidence>